<dbReference type="Proteomes" id="UP001165122">
    <property type="component" value="Unassembled WGS sequence"/>
</dbReference>
<dbReference type="AlphaFoldDB" id="A0A9W7B3M7"/>
<gene>
    <name evidence="2" type="ORF">TrLO_g1048</name>
</gene>
<evidence type="ECO:0000313" key="3">
    <source>
        <dbReference type="Proteomes" id="UP001165122"/>
    </source>
</evidence>
<sequence length="40" mass="4373">VKPKKDVPGRKAGQFGGPSTKNPKGKEAYTTTPAFHARYR</sequence>
<evidence type="ECO:0000256" key="1">
    <source>
        <dbReference type="SAM" id="MobiDB-lite"/>
    </source>
</evidence>
<feature type="non-terminal residue" evidence="2">
    <location>
        <position position="1"/>
    </location>
</feature>
<proteinExistence type="predicted"/>
<feature type="region of interest" description="Disordered" evidence="1">
    <location>
        <begin position="1"/>
        <end position="40"/>
    </location>
</feature>
<accession>A0A9W7B3M7</accession>
<dbReference type="EMBL" id="BRXW01001036">
    <property type="protein sequence ID" value="GMH80895.1"/>
    <property type="molecule type" value="Genomic_DNA"/>
</dbReference>
<evidence type="ECO:0000313" key="2">
    <source>
        <dbReference type="EMBL" id="GMH80895.1"/>
    </source>
</evidence>
<protein>
    <submittedName>
        <fullName evidence="2">Uncharacterized protein</fullName>
    </submittedName>
</protein>
<keyword evidence="3" id="KW-1185">Reference proteome</keyword>
<name>A0A9W7B3M7_9STRA</name>
<dbReference type="OrthoDB" id="10425774at2759"/>
<comment type="caution">
    <text evidence="2">The sequence shown here is derived from an EMBL/GenBank/DDBJ whole genome shotgun (WGS) entry which is preliminary data.</text>
</comment>
<organism evidence="2 3">
    <name type="scientific">Triparma laevis f. longispina</name>
    <dbReference type="NCBI Taxonomy" id="1714387"/>
    <lineage>
        <taxon>Eukaryota</taxon>
        <taxon>Sar</taxon>
        <taxon>Stramenopiles</taxon>
        <taxon>Ochrophyta</taxon>
        <taxon>Bolidophyceae</taxon>
        <taxon>Parmales</taxon>
        <taxon>Triparmaceae</taxon>
        <taxon>Triparma</taxon>
    </lineage>
</organism>
<reference evidence="3" key="1">
    <citation type="journal article" date="2023" name="Commun. Biol.">
        <title>Genome analysis of Parmales, the sister group of diatoms, reveals the evolutionary specialization of diatoms from phago-mixotrophs to photoautotrophs.</title>
        <authorList>
            <person name="Ban H."/>
            <person name="Sato S."/>
            <person name="Yoshikawa S."/>
            <person name="Yamada K."/>
            <person name="Nakamura Y."/>
            <person name="Ichinomiya M."/>
            <person name="Sato N."/>
            <person name="Blanc-Mathieu R."/>
            <person name="Endo H."/>
            <person name="Kuwata A."/>
            <person name="Ogata H."/>
        </authorList>
    </citation>
    <scope>NUCLEOTIDE SEQUENCE [LARGE SCALE GENOMIC DNA]</scope>
    <source>
        <strain evidence="3">NIES 3700</strain>
    </source>
</reference>